<evidence type="ECO:0000256" key="1">
    <source>
        <dbReference type="SAM" id="Phobius"/>
    </source>
</evidence>
<evidence type="ECO:0000313" key="3">
    <source>
        <dbReference type="Proteomes" id="UP001575105"/>
    </source>
</evidence>
<reference evidence="2 3" key="1">
    <citation type="submission" date="2024-08" db="EMBL/GenBank/DDBJ databases">
        <title>Whole-genome sequencing of halo(alkali)philic microorganisms from hypersaline lakes.</title>
        <authorList>
            <person name="Sorokin D.Y."/>
            <person name="Merkel A.Y."/>
            <person name="Messina E."/>
            <person name="Yakimov M."/>
        </authorList>
    </citation>
    <scope>NUCLEOTIDE SEQUENCE [LARGE SCALE GENOMIC DNA]</scope>
    <source>
        <strain evidence="2 3">AB-hyl4</strain>
    </source>
</reference>
<dbReference type="Pfam" id="PF07963">
    <property type="entry name" value="N_methyl"/>
    <property type="match status" value="1"/>
</dbReference>
<keyword evidence="1" id="KW-0812">Transmembrane</keyword>
<proteinExistence type="predicted"/>
<dbReference type="EMBL" id="JBGUBD010000006">
    <property type="protein sequence ID" value="MFA9478864.1"/>
    <property type="molecule type" value="Genomic_DNA"/>
</dbReference>
<name>A0ABV4U5J4_9BACT</name>
<protein>
    <submittedName>
        <fullName evidence="2">Type II secretion system protein</fullName>
    </submittedName>
</protein>
<dbReference type="PANTHER" id="PTHR30093">
    <property type="entry name" value="GENERAL SECRETION PATHWAY PROTEIN G"/>
    <property type="match status" value="1"/>
</dbReference>
<evidence type="ECO:0000313" key="2">
    <source>
        <dbReference type="EMBL" id="MFA9478864.1"/>
    </source>
</evidence>
<dbReference type="NCBIfam" id="TIGR02532">
    <property type="entry name" value="IV_pilin_GFxxxE"/>
    <property type="match status" value="1"/>
</dbReference>
<sequence>MKRPLYAFTLIELLVVISIIAILIAMLLPALSQARLVAQKIQCASTLRQMGIASINYGVDSRDMIPHYARLADTPRPATSLYWNNRAFMWGAPAPSGEPGRRLLNDYATDIAAQCPLDRGWGPGAAGVVPPGWIGRPFYSNNVYGSSYLFNVGFLDQVHGTSSELIGPGGTEVLWRKRFSDILRPSRLVMAGDFTVSYIDSQLAPTMAPHTEYTQMHHASDHELNSVFVDGHATTIQLRGDQSELVRGDNYEVVLPDYPQ</sequence>
<comment type="caution">
    <text evidence="2">The sequence shown here is derived from an EMBL/GenBank/DDBJ whole genome shotgun (WGS) entry which is preliminary data.</text>
</comment>
<keyword evidence="1" id="KW-1133">Transmembrane helix</keyword>
<keyword evidence="3" id="KW-1185">Reference proteome</keyword>
<gene>
    <name evidence="2" type="ORF">ACERK3_11220</name>
</gene>
<dbReference type="Gene3D" id="3.30.700.10">
    <property type="entry name" value="Glycoprotein, Type 4 Pilin"/>
    <property type="match status" value="1"/>
</dbReference>
<dbReference type="SUPFAM" id="SSF54523">
    <property type="entry name" value="Pili subunits"/>
    <property type="match status" value="1"/>
</dbReference>
<organism evidence="2 3">
    <name type="scientific">Natronomicrosphaera hydrolytica</name>
    <dbReference type="NCBI Taxonomy" id="3242702"/>
    <lineage>
        <taxon>Bacteria</taxon>
        <taxon>Pseudomonadati</taxon>
        <taxon>Planctomycetota</taxon>
        <taxon>Phycisphaerae</taxon>
        <taxon>Phycisphaerales</taxon>
        <taxon>Phycisphaeraceae</taxon>
        <taxon>Natronomicrosphaera</taxon>
    </lineage>
</organism>
<dbReference type="InterPro" id="IPR045584">
    <property type="entry name" value="Pilin-like"/>
</dbReference>
<dbReference type="PANTHER" id="PTHR30093:SF2">
    <property type="entry name" value="TYPE II SECRETION SYSTEM PROTEIN H"/>
    <property type="match status" value="1"/>
</dbReference>
<accession>A0ABV4U5J4</accession>
<dbReference type="InterPro" id="IPR012902">
    <property type="entry name" value="N_methyl_site"/>
</dbReference>
<dbReference type="Proteomes" id="UP001575105">
    <property type="component" value="Unassembled WGS sequence"/>
</dbReference>
<dbReference type="RefSeq" id="WP_425345789.1">
    <property type="nucleotide sequence ID" value="NZ_JBGUBD010000006.1"/>
</dbReference>
<feature type="transmembrane region" description="Helical" evidence="1">
    <location>
        <begin position="6"/>
        <end position="31"/>
    </location>
</feature>
<keyword evidence="1" id="KW-0472">Membrane</keyword>